<keyword evidence="3" id="KW-1185">Reference proteome</keyword>
<gene>
    <name evidence="2" type="primary">MAP1</name>
    <name evidence="2" type="ORF">LTR16_000488</name>
</gene>
<reference evidence="2 3" key="1">
    <citation type="submission" date="2023-08" db="EMBL/GenBank/DDBJ databases">
        <title>Black Yeasts Isolated from many extreme environments.</title>
        <authorList>
            <person name="Coleine C."/>
            <person name="Stajich J.E."/>
            <person name="Selbmann L."/>
        </authorList>
    </citation>
    <scope>NUCLEOTIDE SEQUENCE [LARGE SCALE GENOMIC DNA]</scope>
    <source>
        <strain evidence="2 3">CCFEE 536</strain>
    </source>
</reference>
<protein>
    <submittedName>
        <fullName evidence="2">Methionine aminopeptidase 1</fullName>
        <ecNumber evidence="2">3.4.11.18</ecNumber>
    </submittedName>
</protein>
<dbReference type="EC" id="3.4.11.18" evidence="2"/>
<keyword evidence="2" id="KW-0645">Protease</keyword>
<dbReference type="EMBL" id="JAVRRA010016424">
    <property type="protein sequence ID" value="KAK5202067.1"/>
    <property type="molecule type" value="Genomic_DNA"/>
</dbReference>
<dbReference type="Proteomes" id="UP001357485">
    <property type="component" value="Unassembled WGS sequence"/>
</dbReference>
<comment type="caution">
    <text evidence="2">The sequence shown here is derived from an EMBL/GenBank/DDBJ whole genome shotgun (WGS) entry which is preliminary data.</text>
</comment>
<evidence type="ECO:0000313" key="2">
    <source>
        <dbReference type="EMBL" id="KAK5202067.1"/>
    </source>
</evidence>
<proteinExistence type="predicted"/>
<accession>A0ABR0LQW5</accession>
<dbReference type="PANTHER" id="PTHR43330">
    <property type="entry name" value="METHIONINE AMINOPEPTIDASE"/>
    <property type="match status" value="1"/>
</dbReference>
<dbReference type="InterPro" id="IPR036005">
    <property type="entry name" value="Creatinase/aminopeptidase-like"/>
</dbReference>
<dbReference type="Gene3D" id="3.90.230.10">
    <property type="entry name" value="Creatinase/methionine aminopeptidase superfamily"/>
    <property type="match status" value="1"/>
</dbReference>
<feature type="region of interest" description="Disordered" evidence="1">
    <location>
        <begin position="54"/>
        <end position="87"/>
    </location>
</feature>
<dbReference type="PANTHER" id="PTHR43330:SF7">
    <property type="entry name" value="METHIONINE AMINOPEPTIDASE 1"/>
    <property type="match status" value="1"/>
</dbReference>
<evidence type="ECO:0000313" key="3">
    <source>
        <dbReference type="Proteomes" id="UP001357485"/>
    </source>
</evidence>
<evidence type="ECO:0000256" key="1">
    <source>
        <dbReference type="SAM" id="MobiDB-lite"/>
    </source>
</evidence>
<dbReference type="SUPFAM" id="SSF55920">
    <property type="entry name" value="Creatinase/aminopeptidase"/>
    <property type="match status" value="1"/>
</dbReference>
<name>A0ABR0LQW5_9PEZI</name>
<keyword evidence="2" id="KW-0378">Hydrolase</keyword>
<sequence>MCFTIEPMISLGSHKDKTWPDDWTSVTIDGRRTAQFEHTLLVTEDGVEVLTARQADSPGGPISMPTANGDGQSAVAAETPTNAEKES</sequence>
<dbReference type="GO" id="GO:0004239">
    <property type="term" value="F:initiator methionyl aminopeptidase activity"/>
    <property type="evidence" value="ECO:0007669"/>
    <property type="project" value="UniProtKB-EC"/>
</dbReference>
<keyword evidence="2" id="KW-0031">Aminopeptidase</keyword>
<organism evidence="2 3">
    <name type="scientific">Cryomyces antarcticus</name>
    <dbReference type="NCBI Taxonomy" id="329879"/>
    <lineage>
        <taxon>Eukaryota</taxon>
        <taxon>Fungi</taxon>
        <taxon>Dikarya</taxon>
        <taxon>Ascomycota</taxon>
        <taxon>Pezizomycotina</taxon>
        <taxon>Dothideomycetes</taxon>
        <taxon>Dothideomycetes incertae sedis</taxon>
        <taxon>Cryomyces</taxon>
    </lineage>
</organism>